<keyword evidence="2" id="KW-1185">Reference proteome</keyword>
<name>A0AAJ3NPN1_9MYCO</name>
<comment type="caution">
    <text evidence="1">The sequence shown here is derived from an EMBL/GenBank/DDBJ whole genome shotgun (WGS) entry which is preliminary data.</text>
</comment>
<proteinExistence type="predicted"/>
<dbReference type="AlphaFoldDB" id="A0AAJ3NPN1"/>
<organism evidence="1 2">
    <name type="scientific">Mycobacterium saskatchewanense</name>
    <dbReference type="NCBI Taxonomy" id="220927"/>
    <lineage>
        <taxon>Bacteria</taxon>
        <taxon>Bacillati</taxon>
        <taxon>Actinomycetota</taxon>
        <taxon>Actinomycetes</taxon>
        <taxon>Mycobacteriales</taxon>
        <taxon>Mycobacteriaceae</taxon>
        <taxon>Mycobacterium</taxon>
        <taxon>Mycobacterium simiae complex</taxon>
    </lineage>
</organism>
<reference evidence="1 2" key="1">
    <citation type="submission" date="2016-01" db="EMBL/GenBank/DDBJ databases">
        <title>The new phylogeny of the genus Mycobacterium.</title>
        <authorList>
            <person name="Tarcisio F."/>
            <person name="Conor M."/>
            <person name="Antonella G."/>
            <person name="Elisabetta G."/>
            <person name="Giulia F.S."/>
            <person name="Sara T."/>
            <person name="Anna F."/>
            <person name="Clotilde B."/>
            <person name="Roberto B."/>
            <person name="Veronica D.S."/>
            <person name="Fabio R."/>
            <person name="Monica P."/>
            <person name="Olivier J."/>
            <person name="Enrico T."/>
            <person name="Nicola S."/>
        </authorList>
    </citation>
    <scope>NUCLEOTIDE SEQUENCE [LARGE SCALE GENOMIC DNA]</scope>
    <source>
        <strain evidence="1 2">DSM 44616</strain>
    </source>
</reference>
<protein>
    <submittedName>
        <fullName evidence="1">Uncharacterized protein</fullName>
    </submittedName>
</protein>
<dbReference type="RefSeq" id="WP_085256611.1">
    <property type="nucleotide sequence ID" value="NZ_AP022573.1"/>
</dbReference>
<evidence type="ECO:0000313" key="2">
    <source>
        <dbReference type="Proteomes" id="UP000193387"/>
    </source>
</evidence>
<sequence length="78" mass="8651">MTTKFKFNDLEPKNEHGCCASILTWQGHSYVMARLENGWWAATHQFEGGPVTVLTPPGGVKSGHRAYNIALDHKNALL</sequence>
<evidence type="ECO:0000313" key="1">
    <source>
        <dbReference type="EMBL" id="ORW70389.1"/>
    </source>
</evidence>
<dbReference type="EMBL" id="LQPR01000040">
    <property type="protein sequence ID" value="ORW70389.1"/>
    <property type="molecule type" value="Genomic_DNA"/>
</dbReference>
<gene>
    <name evidence="1" type="ORF">AWC23_17200</name>
</gene>
<accession>A0AAJ3NPN1</accession>
<dbReference type="Proteomes" id="UP000193387">
    <property type="component" value="Unassembled WGS sequence"/>
</dbReference>